<reference evidence="6" key="1">
    <citation type="journal article" date="2014" name="Genome Announc.">
        <title>Genome Sequence of Arthrobacter siccitolerans 4J27, a Xeroprotectant-Producing Desiccation-Tolerant Microorganism.</title>
        <authorList>
            <person name="Manzanera M."/>
            <person name="Santa-Cruz-Calvo L."/>
            <person name="Vilchez J.I."/>
            <person name="Garcia-Fontana C."/>
            <person name="Silva-Castro G.A."/>
            <person name="Calvo C."/>
            <person name="Gonzalez-Lopez J."/>
        </authorList>
    </citation>
    <scope>NUCLEOTIDE SEQUENCE [LARGE SCALE GENOMIC DNA]</scope>
    <source>
        <strain evidence="6">4J27</strain>
    </source>
</reference>
<protein>
    <submittedName>
        <fullName evidence="5">Bacterial regulatory helix-turn-helix s, AraC family protein</fullName>
    </submittedName>
</protein>
<dbReference type="Proteomes" id="UP000035722">
    <property type="component" value="Unassembled WGS sequence"/>
</dbReference>
<dbReference type="InterPro" id="IPR010499">
    <property type="entry name" value="AraC_E-bd"/>
</dbReference>
<evidence type="ECO:0000256" key="2">
    <source>
        <dbReference type="ARBA" id="ARBA00023125"/>
    </source>
</evidence>
<keyword evidence="6" id="KW-1185">Reference proteome</keyword>
<dbReference type="AlphaFoldDB" id="A0A024GYQ8"/>
<dbReference type="SUPFAM" id="SSF46689">
    <property type="entry name" value="Homeodomain-like"/>
    <property type="match status" value="2"/>
</dbReference>
<dbReference type="EMBL" id="CAQI01000032">
    <property type="protein sequence ID" value="CCQ45080.1"/>
    <property type="molecule type" value="Genomic_DNA"/>
</dbReference>
<dbReference type="SUPFAM" id="SSF55136">
    <property type="entry name" value="Probable bacterial effector-binding domain"/>
    <property type="match status" value="1"/>
</dbReference>
<dbReference type="InterPro" id="IPR050959">
    <property type="entry name" value="MarA-like"/>
</dbReference>
<dbReference type="Pfam" id="PF14526">
    <property type="entry name" value="Cass2"/>
    <property type="match status" value="1"/>
</dbReference>
<dbReference type="SMART" id="SM00342">
    <property type="entry name" value="HTH_ARAC"/>
    <property type="match status" value="1"/>
</dbReference>
<sequence>MQEWNRAVELIEADLTAAVDVGRLARVALTSEYHFRRMFASLAGMPVSEYIRRRKLTAATAEIVAGQGVLEVAVRYGYGSAEAFTRAFKAMHGLTPTEARRPGAVLHSQPHLKFHLRIEGSTGMKHQIVKKDAFRLIGLKTRIRLIYEGPNPGIEEFERGLDPAVRPRLAGLSDTEPLGLVAVTENIEEPGTEGSELDYWRAVASSHPAPEGYDSKEVPAGLWVVFETEGKFPEALQKLWADAAAEWFPANPYLWAPGPQLLSVQPEPGGSRGRGQLWLPIEAKINAPSA</sequence>
<dbReference type="PANTHER" id="PTHR47504">
    <property type="entry name" value="RIGHT ORIGIN-BINDING PROTEIN"/>
    <property type="match status" value="1"/>
</dbReference>
<gene>
    <name evidence="5" type="primary">ydeE</name>
    <name evidence="5" type="ORF">ARTSIC4J27_1014</name>
</gene>
<dbReference type="PRINTS" id="PR00032">
    <property type="entry name" value="HTHARAC"/>
</dbReference>
<evidence type="ECO:0000313" key="6">
    <source>
        <dbReference type="Proteomes" id="UP000035722"/>
    </source>
</evidence>
<dbReference type="InterPro" id="IPR018060">
    <property type="entry name" value="HTH_AraC"/>
</dbReference>
<name>A0A024GYQ8_9MICC</name>
<keyword evidence="2" id="KW-0238">DNA-binding</keyword>
<dbReference type="PROSITE" id="PS01124">
    <property type="entry name" value="HTH_ARAC_FAMILY_2"/>
    <property type="match status" value="1"/>
</dbReference>
<dbReference type="OrthoDB" id="9801123at2"/>
<evidence type="ECO:0000256" key="1">
    <source>
        <dbReference type="ARBA" id="ARBA00023015"/>
    </source>
</evidence>
<dbReference type="Pfam" id="PF12833">
    <property type="entry name" value="HTH_18"/>
    <property type="match status" value="1"/>
</dbReference>
<evidence type="ECO:0000256" key="3">
    <source>
        <dbReference type="ARBA" id="ARBA00023163"/>
    </source>
</evidence>
<keyword evidence="1" id="KW-0805">Transcription regulation</keyword>
<dbReference type="PANTHER" id="PTHR47504:SF5">
    <property type="entry name" value="RIGHT ORIGIN-BINDING PROTEIN"/>
    <property type="match status" value="1"/>
</dbReference>
<dbReference type="SMART" id="SM00871">
    <property type="entry name" value="AraC_E_bind"/>
    <property type="match status" value="1"/>
</dbReference>
<dbReference type="RefSeq" id="WP_050054107.1">
    <property type="nucleotide sequence ID" value="NZ_CAQI01000032.1"/>
</dbReference>
<dbReference type="GO" id="GO:0043565">
    <property type="term" value="F:sequence-specific DNA binding"/>
    <property type="evidence" value="ECO:0007669"/>
    <property type="project" value="InterPro"/>
</dbReference>
<dbReference type="Gene3D" id="1.10.10.60">
    <property type="entry name" value="Homeodomain-like"/>
    <property type="match status" value="1"/>
</dbReference>
<organism evidence="5 6">
    <name type="scientific">Pseudarthrobacter siccitolerans</name>
    <dbReference type="NCBI Taxonomy" id="861266"/>
    <lineage>
        <taxon>Bacteria</taxon>
        <taxon>Bacillati</taxon>
        <taxon>Actinomycetota</taxon>
        <taxon>Actinomycetes</taxon>
        <taxon>Micrococcales</taxon>
        <taxon>Micrococcaceae</taxon>
        <taxon>Pseudarthrobacter</taxon>
    </lineage>
</organism>
<dbReference type="InterPro" id="IPR029441">
    <property type="entry name" value="Cass2"/>
</dbReference>
<evidence type="ECO:0000313" key="5">
    <source>
        <dbReference type="EMBL" id="CCQ45080.1"/>
    </source>
</evidence>
<accession>A0A024GYQ8</accession>
<dbReference type="Gene3D" id="3.20.80.10">
    <property type="entry name" value="Regulatory factor, effector binding domain"/>
    <property type="match status" value="1"/>
</dbReference>
<dbReference type="InterPro" id="IPR011256">
    <property type="entry name" value="Reg_factor_effector_dom_sf"/>
</dbReference>
<proteinExistence type="predicted"/>
<evidence type="ECO:0000259" key="4">
    <source>
        <dbReference type="PROSITE" id="PS01124"/>
    </source>
</evidence>
<dbReference type="GO" id="GO:0003700">
    <property type="term" value="F:DNA-binding transcription factor activity"/>
    <property type="evidence" value="ECO:0007669"/>
    <property type="project" value="InterPro"/>
</dbReference>
<dbReference type="PROSITE" id="PS00041">
    <property type="entry name" value="HTH_ARAC_FAMILY_1"/>
    <property type="match status" value="1"/>
</dbReference>
<feature type="domain" description="HTH araC/xylS-type" evidence="4">
    <location>
        <begin position="5"/>
        <end position="102"/>
    </location>
</feature>
<comment type="caution">
    <text evidence="5">The sequence shown here is derived from an EMBL/GenBank/DDBJ whole genome shotgun (WGS) entry which is preliminary data.</text>
</comment>
<dbReference type="InterPro" id="IPR009057">
    <property type="entry name" value="Homeodomain-like_sf"/>
</dbReference>
<dbReference type="InterPro" id="IPR020449">
    <property type="entry name" value="Tscrpt_reg_AraC-type_HTH"/>
</dbReference>
<dbReference type="InterPro" id="IPR018062">
    <property type="entry name" value="HTH_AraC-typ_CS"/>
</dbReference>
<dbReference type="STRING" id="861266.ARTSIC4J27_1014"/>
<keyword evidence="3" id="KW-0804">Transcription</keyword>